<feature type="domain" description="Aminoacyl-tRNA synthetase class II (D/K/N)" evidence="5">
    <location>
        <begin position="12"/>
        <end position="275"/>
    </location>
</feature>
<feature type="compositionally biased region" description="Acidic residues" evidence="4">
    <location>
        <begin position="310"/>
        <end position="321"/>
    </location>
</feature>
<feature type="region of interest" description="Disordered" evidence="4">
    <location>
        <begin position="302"/>
        <end position="338"/>
    </location>
</feature>
<dbReference type="GO" id="GO:0006418">
    <property type="term" value="P:tRNA aminoacylation for protein translation"/>
    <property type="evidence" value="ECO:0007669"/>
    <property type="project" value="InterPro"/>
</dbReference>
<organism evidence="6">
    <name type="scientific">viral metagenome</name>
    <dbReference type="NCBI Taxonomy" id="1070528"/>
    <lineage>
        <taxon>unclassified sequences</taxon>
        <taxon>metagenomes</taxon>
        <taxon>organismal metagenomes</taxon>
    </lineage>
</organism>
<evidence type="ECO:0000256" key="3">
    <source>
        <dbReference type="ARBA" id="ARBA00022840"/>
    </source>
</evidence>
<dbReference type="Gene3D" id="3.30.930.10">
    <property type="entry name" value="Bira Bifunctional Protein, Domain 2"/>
    <property type="match status" value="1"/>
</dbReference>
<dbReference type="GO" id="GO:0004812">
    <property type="term" value="F:aminoacyl-tRNA ligase activity"/>
    <property type="evidence" value="ECO:0007669"/>
    <property type="project" value="InterPro"/>
</dbReference>
<evidence type="ECO:0000313" key="6">
    <source>
        <dbReference type="EMBL" id="QHT36350.1"/>
    </source>
</evidence>
<dbReference type="InterPro" id="IPR004364">
    <property type="entry name" value="Aa-tRNA-synt_II"/>
</dbReference>
<evidence type="ECO:0000256" key="2">
    <source>
        <dbReference type="ARBA" id="ARBA00022741"/>
    </source>
</evidence>
<dbReference type="EMBL" id="MN738741">
    <property type="protein sequence ID" value="QHT36350.1"/>
    <property type="molecule type" value="Genomic_DNA"/>
</dbReference>
<dbReference type="Pfam" id="PF00152">
    <property type="entry name" value="tRNA-synt_2"/>
    <property type="match status" value="1"/>
</dbReference>
<evidence type="ECO:0000256" key="1">
    <source>
        <dbReference type="ARBA" id="ARBA00022598"/>
    </source>
</evidence>
<keyword evidence="2" id="KW-0547">Nucleotide-binding</keyword>
<name>A0A6C0F8Z0_9ZZZZ</name>
<keyword evidence="3" id="KW-0067">ATP-binding</keyword>
<sequence>MEGMDYKNFDLVVSKMRSFFKDVKGFKEVHTQNKKSILAACEDPKTIATYNYEGQIWPLPQTGQMWLEHYLLEHPEENGFFCVSTSYRNEPDPIPGRHDRIFPMFEFELKGGMDELRKMEGELLDYLGFKRNEDGSFPSGDYDKVCADYDLVGGELENEHEERLEKDHGPIFFLENFPERTSPFWNMKLHDSKIHANKIDVIMHGIETIGSAERSTDPQTMKDTFYTISGGEYANLLFAQFGKARVEAELEEFLKKDFFERSGGGIGVTRMIRAMRLSNLLDAPVVMPCEGGDKCHHLTKATTETVSTEPEVEPEPEPEVVSDDKPVVTEGSPEAENC</sequence>
<dbReference type="GO" id="GO:0005524">
    <property type="term" value="F:ATP binding"/>
    <property type="evidence" value="ECO:0007669"/>
    <property type="project" value="InterPro"/>
</dbReference>
<evidence type="ECO:0000259" key="5">
    <source>
        <dbReference type="Pfam" id="PF00152"/>
    </source>
</evidence>
<proteinExistence type="predicted"/>
<keyword evidence="1" id="KW-0436">Ligase</keyword>
<dbReference type="SUPFAM" id="SSF55681">
    <property type="entry name" value="Class II aaRS and biotin synthetases"/>
    <property type="match status" value="1"/>
</dbReference>
<dbReference type="AlphaFoldDB" id="A0A6C0F8Z0"/>
<evidence type="ECO:0000256" key="4">
    <source>
        <dbReference type="SAM" id="MobiDB-lite"/>
    </source>
</evidence>
<protein>
    <recommendedName>
        <fullName evidence="5">Aminoacyl-tRNA synthetase class II (D/K/N) domain-containing protein</fullName>
    </recommendedName>
</protein>
<reference evidence="6" key="1">
    <citation type="journal article" date="2020" name="Nature">
        <title>Giant virus diversity and host interactions through global metagenomics.</title>
        <authorList>
            <person name="Schulz F."/>
            <person name="Roux S."/>
            <person name="Paez-Espino D."/>
            <person name="Jungbluth S."/>
            <person name="Walsh D.A."/>
            <person name="Denef V.J."/>
            <person name="McMahon K.D."/>
            <person name="Konstantinidis K.T."/>
            <person name="Eloe-Fadrosh E.A."/>
            <person name="Kyrpides N.C."/>
            <person name="Woyke T."/>
        </authorList>
    </citation>
    <scope>NUCLEOTIDE SEQUENCE</scope>
    <source>
        <strain evidence="6">GVMAG-S-ERX555931-87</strain>
    </source>
</reference>
<accession>A0A6C0F8Z0</accession>
<dbReference type="InterPro" id="IPR045864">
    <property type="entry name" value="aa-tRNA-synth_II/BPL/LPL"/>
</dbReference>